<dbReference type="OrthoDB" id="153774at2"/>
<evidence type="ECO:0000313" key="1">
    <source>
        <dbReference type="EMBL" id="PSB56274.1"/>
    </source>
</evidence>
<reference evidence="1 2" key="1">
    <citation type="submission" date="2018-03" db="EMBL/GenBank/DDBJ databases">
        <title>The ancient ancestry and fast evolution of plastids.</title>
        <authorList>
            <person name="Moore K.R."/>
            <person name="Magnabosco C."/>
            <person name="Momper L."/>
            <person name="Gold D.A."/>
            <person name="Bosak T."/>
            <person name="Fournier G.P."/>
        </authorList>
    </citation>
    <scope>NUCLEOTIDE SEQUENCE [LARGE SCALE GENOMIC DNA]</scope>
    <source>
        <strain evidence="1 2">CCALA 037</strain>
    </source>
</reference>
<organism evidence="1 2">
    <name type="scientific">Chamaesiphon polymorphus CCALA 037</name>
    <dbReference type="NCBI Taxonomy" id="2107692"/>
    <lineage>
        <taxon>Bacteria</taxon>
        <taxon>Bacillati</taxon>
        <taxon>Cyanobacteriota</taxon>
        <taxon>Cyanophyceae</taxon>
        <taxon>Gomontiellales</taxon>
        <taxon>Chamaesiphonaceae</taxon>
        <taxon>Chamaesiphon</taxon>
    </lineage>
</organism>
<name>A0A2T1GF92_9CYAN</name>
<gene>
    <name evidence="1" type="ORF">C7B77_12410</name>
</gene>
<dbReference type="RefSeq" id="WP_106304884.1">
    <property type="nucleotide sequence ID" value="NZ_PVWO01000135.1"/>
</dbReference>
<keyword evidence="2" id="KW-1185">Reference proteome</keyword>
<dbReference type="Proteomes" id="UP000238937">
    <property type="component" value="Unassembled WGS sequence"/>
</dbReference>
<comment type="caution">
    <text evidence="1">The sequence shown here is derived from an EMBL/GenBank/DDBJ whole genome shotgun (WGS) entry which is preliminary data.</text>
</comment>
<dbReference type="EMBL" id="PVWO01000135">
    <property type="protein sequence ID" value="PSB56274.1"/>
    <property type="molecule type" value="Genomic_DNA"/>
</dbReference>
<dbReference type="AlphaFoldDB" id="A0A2T1GF92"/>
<protein>
    <submittedName>
        <fullName evidence="1">Uncharacterized protein</fullName>
    </submittedName>
</protein>
<sequence length="196" mass="22640">MSTDIMMYAEIEIDGTWQILREPPHDLDPIDSNTRQPDLSPVYYDRQNYELFAILADERNPTGRTVDNRLFEIVAAPRGLPEDLSPELGDALSGEKIAGWLLLAEVLEFDWYGKVMQYEAMVDARVAHLFEESKPFPTADLWPKYIPIGYAVWDCDGVTVRWTDTYAAAAEDFIDFLEKLRQLGEPSKIRLVFRFW</sequence>
<accession>A0A2T1GF92</accession>
<proteinExistence type="predicted"/>
<evidence type="ECO:0000313" key="2">
    <source>
        <dbReference type="Proteomes" id="UP000238937"/>
    </source>
</evidence>